<accession>Q8KKA3</accession>
<gene>
    <name evidence="2" type="primary">orf26</name>
</gene>
<keyword evidence="1" id="KW-0472">Membrane</keyword>
<name>Q8KKA3_PROVU</name>
<reference evidence="2" key="2">
    <citation type="journal article" date="1983" name="J. Bacteriol.">
        <title>Nucleotide sequence of an incompatibility region of mini-Rts1 that contains five direct repeats.</title>
        <authorList>
            <person name="Kamio Y."/>
            <person name="Terawaki Y."/>
        </authorList>
    </citation>
    <scope>NUCLEOTIDE SEQUENCE</scope>
    <source>
        <strain evidence="2">UR-75</strain>
        <plasmid evidence="2">Rts1</plasmid>
    </source>
</reference>
<protein>
    <submittedName>
        <fullName evidence="2">Uncharacterized protein</fullName>
    </submittedName>
</protein>
<feature type="transmembrane region" description="Helical" evidence="1">
    <location>
        <begin position="41"/>
        <end position="66"/>
    </location>
</feature>
<reference evidence="2" key="1">
    <citation type="journal article" date="1968" name="Nature">
        <title>Temperature sensitivity of cell growth in Escherichia coli associated with the temperature sensitive R(KM) factor.</title>
        <authorList>
            <person name="Terawaki Y."/>
            <person name="Kakizawa Y."/>
            <person name="Takayasu H."/>
            <person name="Yoshikawa M."/>
        </authorList>
    </citation>
    <scope>NUCLEOTIDE SEQUENCE</scope>
    <source>
        <strain evidence="2">UR-75</strain>
        <plasmid evidence="2">Rts1</plasmid>
    </source>
</reference>
<geneLocation type="plasmid" evidence="2">
    <name>Rts1</name>
</geneLocation>
<evidence type="ECO:0000313" key="2">
    <source>
        <dbReference type="EMBL" id="BAB93589.1"/>
    </source>
</evidence>
<organism evidence="2">
    <name type="scientific">Proteus vulgaris</name>
    <dbReference type="NCBI Taxonomy" id="585"/>
    <lineage>
        <taxon>Bacteria</taxon>
        <taxon>Pseudomonadati</taxon>
        <taxon>Pseudomonadota</taxon>
        <taxon>Gammaproteobacteria</taxon>
        <taxon>Enterobacterales</taxon>
        <taxon>Morganellaceae</taxon>
        <taxon>Proteus</taxon>
    </lineage>
</organism>
<reference evidence="2" key="10">
    <citation type="journal article" date="2002" name="J. Bacteriol.">
        <title>Complete nucleotide sequence of plasmid Rts1: implications for evolution of large plasmid Genomes.</title>
        <authorList>
            <person name="Murata T."/>
            <person name="Ohnishi M."/>
            <person name="Ara T."/>
            <person name="Kaneko J."/>
            <person name="Han C.-G."/>
            <person name="Li Y.F."/>
            <person name="Takashima K."/>
            <person name="Nojima H."/>
            <person name="Nakayama K."/>
            <person name="Kaji A."/>
            <person name="Kamio Y."/>
            <person name="Miki T."/>
            <person name="Mori H."/>
            <person name="Ohtsubo E."/>
            <person name="Terawaki Y."/>
            <person name="Hayashi T."/>
        </authorList>
    </citation>
    <scope>NUCLEOTIDE SEQUENCE</scope>
    <source>
        <strain evidence="2">UR-75</strain>
        <plasmid evidence="2">Rts1</plasmid>
    </source>
</reference>
<reference evidence="2" key="8">
    <citation type="journal article" date="1994" name="J. Mol. Biol.">
        <title>Molecular cloning and expression of a novel hydroxymethylcytosine-specific restriction enzyme (PvuRts1I) modulated by glucosylation of DNA.</title>
        <authorList>
            <person name="Janosi L."/>
            <person name="Yonemitsu H."/>
            <person name="Hong H."/>
            <person name="Kaji A."/>
        </authorList>
    </citation>
    <scope>NUCLEOTIDE SEQUENCE</scope>
    <source>
        <strain evidence="2">UR-75</strain>
        <plasmid evidence="2">Rts1</plasmid>
    </source>
</reference>
<reference evidence="2" key="7">
    <citation type="journal article" date="1991" name="J. Bacteriol.">
        <title>Three short fragments of Rts1 DNA are responsible for the temperature-sensitive growth phenotype (Tsg) of host bacteria.</title>
        <authorList>
            <person name="Mochida S."/>
            <person name="Tsuchiya H."/>
            <person name="Mori K."/>
            <person name="Kaji A."/>
        </authorList>
    </citation>
    <scope>NUCLEOTIDE SEQUENCE</scope>
    <source>
        <strain evidence="2">UR-75</strain>
        <plasmid evidence="2">Rts1</plasmid>
    </source>
</reference>
<keyword evidence="1" id="KW-1133">Transmembrane helix</keyword>
<reference evidence="2" key="6">
    <citation type="journal article" date="1988" name="Plasmid">
        <title>Nucleotide sequence and copy control function of the extension of the incI region (incI-b) of Rts 1.</title>
        <authorList>
            <person name="Nozue H."/>
            <person name="Tsuchiya K."/>
            <person name="Kamio Y."/>
        </authorList>
    </citation>
    <scope>NUCLEOTIDE SEQUENCE</scope>
    <source>
        <strain evidence="2">UR-75</strain>
        <plasmid evidence="2">Rts1</plasmid>
    </source>
</reference>
<reference evidence="2" key="9">
    <citation type="journal article" date="1996" name="Biochem. Biophys. Res. Commun.">
        <title>A new plasmid-encoded proteic killer gene system: cloning, sequencing, and analyzing hig locus of plasmid Rts1.</title>
        <authorList>
            <person name="Tian Q.B."/>
            <person name="Ohnishi M."/>
            <person name="Tabuchi A."/>
            <person name="Terawaki Y."/>
        </authorList>
    </citation>
    <scope>NUCLEOTIDE SEQUENCE</scope>
    <source>
        <strain evidence="2">UR-75</strain>
        <plasmid evidence="2">Rts1</plasmid>
    </source>
</reference>
<dbReference type="AlphaFoldDB" id="Q8KKA3"/>
<sequence length="71" mass="7658">MCVLTLLTVFLFILSLMLVVFAALPLLCCRVDGVLMTRGTKAWSITCAMVAVILGCVAYKLAVLMLTSCVE</sequence>
<reference evidence="2" key="3">
    <citation type="journal article" date="1984" name="J. Bacteriol.">
        <title>Complete nucleotide sequence of mini-Rts1 and its copy mutant.</title>
        <authorList>
            <person name="Kamio Y."/>
            <person name="Tabuchi A."/>
            <person name="Itoh Y."/>
            <person name="Katagiri H."/>
            <person name="Terawaki Y."/>
        </authorList>
    </citation>
    <scope>NUCLEOTIDE SEQUENCE</scope>
    <source>
        <strain evidence="2">UR-75</strain>
        <plasmid evidence="2">Rts1</plasmid>
    </source>
</reference>
<proteinExistence type="predicted"/>
<reference evidence="2" key="4">
    <citation type="journal article" date="1985" name="J. Bacteriol.">
        <title>Organization of the Tn6-related kanamycin resistance transposon Tn2680 carrying two copies of IS26 and an IS903 variant, IS903. B.</title>
        <authorList>
            <person name="Mollet B."/>
            <person name="Clerget M."/>
            <person name="Meyer J."/>
            <person name="Iida S."/>
        </authorList>
    </citation>
    <scope>NUCLEOTIDE SEQUENCE</scope>
    <source>
        <strain evidence="2">UR-75</strain>
        <plasmid evidence="2">Rts1</plasmid>
    </source>
</reference>
<keyword evidence="2" id="KW-0614">Plasmid</keyword>
<reference evidence="2" key="5">
    <citation type="journal article" date="1988" name="J. Bacteriol.">
        <title>Nucleotide sequence of an Rts1 fragment causing temperature-dependent instability.</title>
        <authorList>
            <person name="Tanaka M."/>
            <person name="Okawa N."/>
            <person name="Mori K."/>
            <person name="Suyama Y."/>
            <person name="Kaji A."/>
        </authorList>
    </citation>
    <scope>NUCLEOTIDE SEQUENCE</scope>
    <source>
        <strain evidence="2">UR-75</strain>
        <plasmid evidence="2">Rts1</plasmid>
    </source>
</reference>
<dbReference type="EMBL" id="AP004237">
    <property type="protein sequence ID" value="BAB93589.1"/>
    <property type="molecule type" value="Genomic_DNA"/>
</dbReference>
<keyword evidence="1" id="KW-0812">Transmembrane</keyword>
<evidence type="ECO:0000256" key="1">
    <source>
        <dbReference type="SAM" id="Phobius"/>
    </source>
</evidence>